<organism evidence="1 2">
    <name type="scientific">Dictyobacter formicarum</name>
    <dbReference type="NCBI Taxonomy" id="2778368"/>
    <lineage>
        <taxon>Bacteria</taxon>
        <taxon>Bacillati</taxon>
        <taxon>Chloroflexota</taxon>
        <taxon>Ktedonobacteria</taxon>
        <taxon>Ktedonobacterales</taxon>
        <taxon>Dictyobacteraceae</taxon>
        <taxon>Dictyobacter</taxon>
    </lineage>
</organism>
<evidence type="ECO:0000313" key="2">
    <source>
        <dbReference type="Proteomes" id="UP000635565"/>
    </source>
</evidence>
<name>A0ABQ3VSK1_9CHLR</name>
<sequence>MFPCGVFEVKPSAWLQHLQSTEPENLLAEIISEYIAPLTPIVKHVRYHHLLFAFHGTTLELITDRLSYELFPTVEQVRQEIQRIKWGADIF</sequence>
<dbReference type="Proteomes" id="UP000635565">
    <property type="component" value="Unassembled WGS sequence"/>
</dbReference>
<proteinExistence type="predicted"/>
<gene>
    <name evidence="1" type="ORF">KSZ_61020</name>
</gene>
<protein>
    <submittedName>
        <fullName evidence="1">Uncharacterized protein</fullName>
    </submittedName>
</protein>
<keyword evidence="2" id="KW-1185">Reference proteome</keyword>
<reference evidence="1 2" key="1">
    <citation type="journal article" date="2021" name="Int. J. Syst. Evol. Microbiol.">
        <title>Reticulibacter mediterranei gen. nov., sp. nov., within the new family Reticulibacteraceae fam. nov., and Ktedonospora formicarum gen. nov., sp. nov., Ktedonobacter robiniae sp. nov., Dictyobacter formicarum sp. nov. and Dictyobacter arantiisoli sp. nov., belonging to the class Ktedonobacteria.</title>
        <authorList>
            <person name="Yabe S."/>
            <person name="Zheng Y."/>
            <person name="Wang C.M."/>
            <person name="Sakai Y."/>
            <person name="Abe K."/>
            <person name="Yokota A."/>
            <person name="Donadio S."/>
            <person name="Cavaletti L."/>
            <person name="Monciardini P."/>
        </authorList>
    </citation>
    <scope>NUCLEOTIDE SEQUENCE [LARGE SCALE GENOMIC DNA]</scope>
    <source>
        <strain evidence="1 2">SOSP1-9</strain>
    </source>
</reference>
<dbReference type="EMBL" id="BNJJ01000021">
    <property type="protein sequence ID" value="GHO88096.1"/>
    <property type="molecule type" value="Genomic_DNA"/>
</dbReference>
<accession>A0ABQ3VSK1</accession>
<comment type="caution">
    <text evidence="1">The sequence shown here is derived from an EMBL/GenBank/DDBJ whole genome shotgun (WGS) entry which is preliminary data.</text>
</comment>
<evidence type="ECO:0000313" key="1">
    <source>
        <dbReference type="EMBL" id="GHO88096.1"/>
    </source>
</evidence>